<dbReference type="GO" id="GO:0004175">
    <property type="term" value="F:endopeptidase activity"/>
    <property type="evidence" value="ECO:0007669"/>
    <property type="project" value="TreeGrafter"/>
</dbReference>
<protein>
    <submittedName>
        <fullName evidence="9">Carboxyl-terminal processing protease</fullName>
    </submittedName>
</protein>
<dbReference type="InterPro" id="IPR005151">
    <property type="entry name" value="Tail-specific_protease"/>
</dbReference>
<dbReference type="PANTHER" id="PTHR32060">
    <property type="entry name" value="TAIL-SPECIFIC PROTEASE"/>
    <property type="match status" value="1"/>
</dbReference>
<evidence type="ECO:0000313" key="9">
    <source>
        <dbReference type="EMBL" id="RXG24322.1"/>
    </source>
</evidence>
<dbReference type="InterPro" id="IPR041489">
    <property type="entry name" value="PDZ_6"/>
</dbReference>
<dbReference type="Gene3D" id="3.30.750.44">
    <property type="match status" value="1"/>
</dbReference>
<dbReference type="SMART" id="SM00245">
    <property type="entry name" value="TSPc"/>
    <property type="match status" value="1"/>
</dbReference>
<reference evidence="9 10" key="1">
    <citation type="submission" date="2018-07" db="EMBL/GenBank/DDBJ databases">
        <title>Leeuwenhoekiella genomics.</title>
        <authorList>
            <person name="Tahon G."/>
            <person name="Willems A."/>
        </authorList>
    </citation>
    <scope>NUCLEOTIDE SEQUENCE [LARGE SCALE GENOMIC DNA]</scope>
    <source>
        <strain evidence="9 10">LMG 22550</strain>
    </source>
</reference>
<dbReference type="InterPro" id="IPR055210">
    <property type="entry name" value="CtpA/B_N"/>
</dbReference>
<keyword evidence="4 5" id="KW-0720">Serine protease</keyword>
<dbReference type="GO" id="GO:0006508">
    <property type="term" value="P:proteolysis"/>
    <property type="evidence" value="ECO:0007669"/>
    <property type="project" value="UniProtKB-KW"/>
</dbReference>
<evidence type="ECO:0000256" key="5">
    <source>
        <dbReference type="RuleBase" id="RU004404"/>
    </source>
</evidence>
<dbReference type="AlphaFoldDB" id="A0A4V1KRB4"/>
<dbReference type="GO" id="GO:0008236">
    <property type="term" value="F:serine-type peptidase activity"/>
    <property type="evidence" value="ECO:0007669"/>
    <property type="project" value="UniProtKB-KW"/>
</dbReference>
<dbReference type="InterPro" id="IPR029045">
    <property type="entry name" value="ClpP/crotonase-like_dom_sf"/>
</dbReference>
<evidence type="ECO:0000313" key="10">
    <source>
        <dbReference type="Proteomes" id="UP000289238"/>
    </source>
</evidence>
<dbReference type="CDD" id="cd07560">
    <property type="entry name" value="Peptidase_S41_CPP"/>
    <property type="match status" value="1"/>
</dbReference>
<dbReference type="GO" id="GO:0030288">
    <property type="term" value="C:outer membrane-bounded periplasmic space"/>
    <property type="evidence" value="ECO:0007669"/>
    <property type="project" value="TreeGrafter"/>
</dbReference>
<evidence type="ECO:0000259" key="8">
    <source>
        <dbReference type="SMART" id="SM00245"/>
    </source>
</evidence>
<dbReference type="Pfam" id="PF03572">
    <property type="entry name" value="Peptidase_S41"/>
    <property type="match status" value="1"/>
</dbReference>
<evidence type="ECO:0000256" key="3">
    <source>
        <dbReference type="ARBA" id="ARBA00022801"/>
    </source>
</evidence>
<name>A0A4V1KRB4_9FLAO</name>
<evidence type="ECO:0000256" key="2">
    <source>
        <dbReference type="ARBA" id="ARBA00022670"/>
    </source>
</evidence>
<sequence>MKKRIFVSTAAVLLFLSTVSFKSDFFEIAKQLEIFTTLFKELNMNYVDEVNPSELMDAAIEGMLSKLDPYTKYWTEQEVEDARINNTGEYTGIGASILTRDKKIIILEAYKDYPADKAGLQAGDELLKIGDITIADFNSDAGDLLQGAPGTSIPISFKRQGSIKQTTLKREEIDIKAVPYYSLIEGTIGYIVLSKFNKKASEETAEAISQLKSEGATSIILDLRGNPGGLLTEAINVSNLFIPKDRVITTTKSVIEKYNQEYRTQNEALDIQIPVAVLINGRSASASEIVSGSLQDYDRGVIIGARSFGKGLVQRPKELTYGTQLKVTISRYYTPSGRCIQALDYWNRDEQGNAIRTNVEDYNEFKTAAGRSVYDGGGILPDVQIESAQLSAITEALLMDQAIFDFATDYYYKHTYERISDFKFTNADYISFKNFLIKNGFEYQTQTEKELEQSYIRADKDDLQGEISTAYASLMKTIDAAKKQQLDLKEKEISNLIIDELVKRYFYRDGLYEYQIKHNEEIAQAIAILKDSKRYSQILKL</sequence>
<dbReference type="SMART" id="SM00228">
    <property type="entry name" value="PDZ"/>
    <property type="match status" value="1"/>
</dbReference>
<evidence type="ECO:0000256" key="6">
    <source>
        <dbReference type="SAM" id="SignalP"/>
    </source>
</evidence>
<dbReference type="EMBL" id="QOVM01000001">
    <property type="protein sequence ID" value="RXG24322.1"/>
    <property type="molecule type" value="Genomic_DNA"/>
</dbReference>
<keyword evidence="3 5" id="KW-0378">Hydrolase</keyword>
<evidence type="ECO:0000259" key="7">
    <source>
        <dbReference type="SMART" id="SM00228"/>
    </source>
</evidence>
<dbReference type="InterPro" id="IPR004447">
    <property type="entry name" value="Peptidase_S41A"/>
</dbReference>
<comment type="caution">
    <text evidence="9">The sequence shown here is derived from an EMBL/GenBank/DDBJ whole genome shotgun (WGS) entry which is preliminary data.</text>
</comment>
<proteinExistence type="inferred from homology"/>
<organism evidence="9 10">
    <name type="scientific">Leeuwenhoekiella aequorea</name>
    <dbReference type="NCBI Taxonomy" id="283736"/>
    <lineage>
        <taxon>Bacteria</taxon>
        <taxon>Pseudomonadati</taxon>
        <taxon>Bacteroidota</taxon>
        <taxon>Flavobacteriia</taxon>
        <taxon>Flavobacteriales</taxon>
        <taxon>Flavobacteriaceae</taxon>
        <taxon>Leeuwenhoekiella</taxon>
    </lineage>
</organism>
<dbReference type="SUPFAM" id="SSF50156">
    <property type="entry name" value="PDZ domain-like"/>
    <property type="match status" value="1"/>
</dbReference>
<dbReference type="InterPro" id="IPR036034">
    <property type="entry name" value="PDZ_sf"/>
</dbReference>
<evidence type="ECO:0000256" key="1">
    <source>
        <dbReference type="ARBA" id="ARBA00009179"/>
    </source>
</evidence>
<feature type="chain" id="PRO_5020539875" evidence="6">
    <location>
        <begin position="23"/>
        <end position="541"/>
    </location>
</feature>
<dbReference type="RefSeq" id="WP_128756071.1">
    <property type="nucleotide sequence ID" value="NZ_QOVM01000001.1"/>
</dbReference>
<dbReference type="GO" id="GO:0007165">
    <property type="term" value="P:signal transduction"/>
    <property type="evidence" value="ECO:0007669"/>
    <property type="project" value="TreeGrafter"/>
</dbReference>
<dbReference type="Gene3D" id="3.90.226.10">
    <property type="entry name" value="2-enoyl-CoA Hydratase, Chain A, domain 1"/>
    <property type="match status" value="1"/>
</dbReference>
<feature type="domain" description="Tail specific protease" evidence="8">
    <location>
        <begin position="162"/>
        <end position="348"/>
    </location>
</feature>
<evidence type="ECO:0000256" key="4">
    <source>
        <dbReference type="ARBA" id="ARBA00022825"/>
    </source>
</evidence>
<dbReference type="OrthoDB" id="9812068at2"/>
<comment type="similarity">
    <text evidence="1 5">Belongs to the peptidase S41A family.</text>
</comment>
<dbReference type="Proteomes" id="UP000289238">
    <property type="component" value="Unassembled WGS sequence"/>
</dbReference>
<dbReference type="Gene3D" id="2.30.42.10">
    <property type="match status" value="1"/>
</dbReference>
<dbReference type="InterPro" id="IPR001478">
    <property type="entry name" value="PDZ"/>
</dbReference>
<gene>
    <name evidence="9" type="ORF">DSM00_109</name>
</gene>
<dbReference type="SUPFAM" id="SSF52096">
    <property type="entry name" value="ClpP/crotonase"/>
    <property type="match status" value="1"/>
</dbReference>
<feature type="signal peptide" evidence="6">
    <location>
        <begin position="1"/>
        <end position="22"/>
    </location>
</feature>
<dbReference type="NCBIfam" id="TIGR00225">
    <property type="entry name" value="prc"/>
    <property type="match status" value="1"/>
</dbReference>
<feature type="domain" description="PDZ" evidence="7">
    <location>
        <begin position="91"/>
        <end position="161"/>
    </location>
</feature>
<keyword evidence="10" id="KW-1185">Reference proteome</keyword>
<accession>A0A4V1KRB4</accession>
<keyword evidence="6" id="KW-0732">Signal</keyword>
<dbReference type="PANTHER" id="PTHR32060:SF30">
    <property type="entry name" value="CARBOXY-TERMINAL PROCESSING PROTEASE CTPA"/>
    <property type="match status" value="1"/>
</dbReference>
<keyword evidence="2 5" id="KW-0645">Protease</keyword>
<dbReference type="Pfam" id="PF17820">
    <property type="entry name" value="PDZ_6"/>
    <property type="match status" value="1"/>
</dbReference>
<dbReference type="Pfam" id="PF22694">
    <property type="entry name" value="CtpB_N-like"/>
    <property type="match status" value="1"/>
</dbReference>